<evidence type="ECO:0000256" key="4">
    <source>
        <dbReference type="ARBA" id="ARBA00023054"/>
    </source>
</evidence>
<dbReference type="GO" id="GO:0009424">
    <property type="term" value="C:bacterial-type flagellum hook"/>
    <property type="evidence" value="ECO:0007669"/>
    <property type="project" value="UniProtKB-UniRule"/>
</dbReference>
<evidence type="ECO:0000256" key="3">
    <source>
        <dbReference type="ARBA" id="ARBA00011255"/>
    </source>
</evidence>
<keyword evidence="10" id="KW-0969">Cilium</keyword>
<feature type="coiled-coil region" evidence="6">
    <location>
        <begin position="610"/>
        <end position="669"/>
    </location>
</feature>
<dbReference type="GO" id="GO:0055040">
    <property type="term" value="C:periplasmic flagellum"/>
    <property type="evidence" value="ECO:0007669"/>
    <property type="project" value="UniProtKB-SubCell"/>
</dbReference>
<feature type="compositionally biased region" description="Pro residues" evidence="7">
    <location>
        <begin position="274"/>
        <end position="284"/>
    </location>
</feature>
<comment type="function">
    <text evidence="6">Required for morphogenesis and for the elongation of the flagellar filament by facilitating polymerization of the flagellin monomers at the tip of growing filament. Forms a capping structure, which prevents flagellin subunits (transported through the central channel of the flagellum) from leaking out without polymerization at the distal end.</text>
</comment>
<dbReference type="HOGENOM" id="CLU_028399_0_0_12"/>
<dbReference type="InterPro" id="IPR003481">
    <property type="entry name" value="FliD_N"/>
</dbReference>
<dbReference type="EMBL" id="CP001698">
    <property type="protein sequence ID" value="ADN01722.1"/>
    <property type="molecule type" value="Genomic_DNA"/>
</dbReference>
<protein>
    <recommendedName>
        <fullName evidence="6">Flagellar hook-associated protein 2</fullName>
        <shortName evidence="6">HAP2</shortName>
    </recommendedName>
    <alternativeName>
        <fullName evidence="6">Flagellar cap protein</fullName>
    </alternativeName>
</protein>
<feature type="domain" description="Flagellar hook-associated protein 2 C-terminal" evidence="9">
    <location>
        <begin position="398"/>
        <end position="652"/>
    </location>
</feature>
<keyword evidence="10" id="KW-0966">Cell projection</keyword>
<reference key="1">
    <citation type="submission" date="2009-08" db="EMBL/GenBank/DDBJ databases">
        <title>The genome sequence of Spirochaeta thermophila DSM6192.</title>
        <authorList>
            <person name="Angelov A."/>
            <person name="Mientus M."/>
            <person name="Wittenberg S."/>
            <person name="Lehmann R."/>
            <person name="Liesegang H."/>
            <person name="Daniel R."/>
            <person name="Liebl W."/>
        </authorList>
    </citation>
    <scope>NUCLEOTIDE SEQUENCE</scope>
    <source>
        <strain>DSM 6192</strain>
    </source>
</reference>
<keyword evidence="4 6" id="KW-0175">Coiled coil</keyword>
<comment type="subcellular location">
    <subcellularLocation>
        <location evidence="1">Bacterial flagellum</location>
    </subcellularLocation>
    <subcellularLocation>
        <location evidence="6">Periplasm</location>
    </subcellularLocation>
    <subcellularLocation>
        <location evidence="6">Periplasmic flagellum</location>
    </subcellularLocation>
</comment>
<dbReference type="eggNOG" id="COG1345">
    <property type="taxonomic scope" value="Bacteria"/>
</dbReference>
<dbReference type="KEGG" id="sta:STHERM_c07710"/>
<dbReference type="InterPro" id="IPR040026">
    <property type="entry name" value="FliD"/>
</dbReference>
<reference evidence="10 11" key="2">
    <citation type="journal article" date="2010" name="J. Bacteriol.">
        <title>Genome sequence of the polysaccharide-degrading, thermophilic anaerobe Spirochaeta thermophila DSM 6192.</title>
        <authorList>
            <person name="Angelov A."/>
            <person name="Liebl S."/>
            <person name="Ballschmiter M."/>
            <person name="Bomeke M."/>
            <person name="Lehmann R."/>
            <person name="Liesegang H."/>
            <person name="Daniel R."/>
            <person name="Liebl W."/>
        </authorList>
    </citation>
    <scope>NUCLEOTIDE SEQUENCE [LARGE SCALE GENOMIC DNA]</scope>
    <source>
        <strain evidence="11">ATCC 49972 / DSM 6192 / RI 19.B1</strain>
    </source>
</reference>
<comment type="subunit">
    <text evidence="3 6">Homopentamer.</text>
</comment>
<dbReference type="Pfam" id="PF02465">
    <property type="entry name" value="FliD_N"/>
    <property type="match status" value="1"/>
</dbReference>
<dbReference type="RefSeq" id="WP_013313563.1">
    <property type="nucleotide sequence ID" value="NC_014484.1"/>
</dbReference>
<evidence type="ECO:0000259" key="8">
    <source>
        <dbReference type="Pfam" id="PF02465"/>
    </source>
</evidence>
<evidence type="ECO:0000259" key="9">
    <source>
        <dbReference type="Pfam" id="PF07195"/>
    </source>
</evidence>
<dbReference type="GO" id="GO:0007155">
    <property type="term" value="P:cell adhesion"/>
    <property type="evidence" value="ECO:0007669"/>
    <property type="project" value="InterPro"/>
</dbReference>
<keyword evidence="6" id="KW-0574">Periplasm</keyword>
<evidence type="ECO:0000313" key="11">
    <source>
        <dbReference type="Proteomes" id="UP000001296"/>
    </source>
</evidence>
<dbReference type="PaxDb" id="665571-STHERM_c07710"/>
<accession>E0RRT5</accession>
<evidence type="ECO:0000256" key="5">
    <source>
        <dbReference type="ARBA" id="ARBA00023143"/>
    </source>
</evidence>
<name>E0RRT5_WINT6</name>
<evidence type="ECO:0000256" key="1">
    <source>
        <dbReference type="ARBA" id="ARBA00004365"/>
    </source>
</evidence>
<dbReference type="AlphaFoldDB" id="E0RRT5"/>
<comment type="similarity">
    <text evidence="2 6">Belongs to the FliD family.</text>
</comment>
<dbReference type="GO" id="GO:0071973">
    <property type="term" value="P:bacterial-type flagellum-dependent cell motility"/>
    <property type="evidence" value="ECO:0007669"/>
    <property type="project" value="TreeGrafter"/>
</dbReference>
<evidence type="ECO:0000256" key="6">
    <source>
        <dbReference type="RuleBase" id="RU362066"/>
    </source>
</evidence>
<feature type="region of interest" description="Disordered" evidence="7">
    <location>
        <begin position="270"/>
        <end position="292"/>
    </location>
</feature>
<dbReference type="PANTHER" id="PTHR30288:SF0">
    <property type="entry name" value="FLAGELLAR HOOK-ASSOCIATED PROTEIN 2"/>
    <property type="match status" value="1"/>
</dbReference>
<feature type="domain" description="Flagellar hook-associated protein 2 N-terminal" evidence="8">
    <location>
        <begin position="11"/>
        <end position="108"/>
    </location>
</feature>
<dbReference type="PANTHER" id="PTHR30288">
    <property type="entry name" value="FLAGELLAR CAP/ASSEMBLY PROTEIN FLID"/>
    <property type="match status" value="1"/>
</dbReference>
<dbReference type="NCBIfam" id="NF005188">
    <property type="entry name" value="PRK06664.1"/>
    <property type="match status" value="1"/>
</dbReference>
<dbReference type="Proteomes" id="UP000001296">
    <property type="component" value="Chromosome"/>
</dbReference>
<dbReference type="Pfam" id="PF07195">
    <property type="entry name" value="FliD_C"/>
    <property type="match status" value="1"/>
</dbReference>
<evidence type="ECO:0000313" key="10">
    <source>
        <dbReference type="EMBL" id="ADN01722.1"/>
    </source>
</evidence>
<dbReference type="InterPro" id="IPR010809">
    <property type="entry name" value="FliD_C"/>
</dbReference>
<evidence type="ECO:0000256" key="7">
    <source>
        <dbReference type="SAM" id="MobiDB-lite"/>
    </source>
</evidence>
<sequence>MSDISIPGVTSKYNTEELVGKLVEAKKVPLTRMEDTLASYRKQQEAWQEIATLTSKVRESAKRLYGFENPFQEKIAESSDERVLTASTTREALEGTHRIEVTRLAAADRFLSDPVSEEYTVPEGTYTFRIGEEEVSFSFSGGSIEDFIARLNRRGEGLLKASIVRQSPTQEVLLLESLKTGKDAALAFEGAARELAVELGLIEPVPVTSFEARFDEAHIASWETPLEESGHRIVDSTLVLPPGSSLQLPVSPPVKVTPRMVLEVTLDVRELEEPPQPTPPPGPSLPGTEGVTLDGVSVEGAPSEVPLPQWTPPPTPPRVDDDQVLFAMKNGRTVPLTPLDRGPFPKTITIPLSSLVDGLDAIALRNRNTHKEITISSLRIYDPSVRADFIPKHPVSQAQDAELLLDGIPLTRPTNDIEDAIPGTTLHLHDTSDRTVNLSIRPDKETIKDTIISFVGQYNRLMAYLNIYTQGDEQVISEIGYFTDEEREGAKEKLGIFRGDMTLTQLRNKLQTIMMNPYETRDPSVRLLAQIGISTNATRGGPFDRTKLRGYLEIDEKVLDAALEKDILVIKDLFGRDSDGDLVVDTGAAFLTEETLKQYGSTGGVYDIRLNTLKTKINATNKEIEDYKEYLQDYEVELRRKYGMMEGMLETLEKNSQEIENFSRSLSNQNR</sequence>
<keyword evidence="5 6" id="KW-0975">Bacterial flagellum</keyword>
<proteinExistence type="inferred from homology"/>
<organism evidence="10 11">
    <name type="scientific">Winmispira thermophila (strain ATCC 49972 / DSM 6192 / RI 19.B1)</name>
    <name type="common">Spirochaeta thermophila</name>
    <dbReference type="NCBI Taxonomy" id="665571"/>
    <lineage>
        <taxon>Bacteria</taxon>
        <taxon>Pseudomonadati</taxon>
        <taxon>Spirochaetota</taxon>
        <taxon>Spirochaetia</taxon>
        <taxon>Winmispirales</taxon>
        <taxon>Winmispiraceae</taxon>
        <taxon>Winmispira</taxon>
    </lineage>
</organism>
<keyword evidence="10" id="KW-0282">Flagellum</keyword>
<dbReference type="GO" id="GO:0009421">
    <property type="term" value="C:bacterial-type flagellum filament cap"/>
    <property type="evidence" value="ECO:0007669"/>
    <property type="project" value="InterPro"/>
</dbReference>
<gene>
    <name evidence="10" type="ordered locus">STHERM_c07710</name>
</gene>
<evidence type="ECO:0000256" key="2">
    <source>
        <dbReference type="ARBA" id="ARBA00009764"/>
    </source>
</evidence>